<name>A0AA41BY11_9GAMM</name>
<dbReference type="AlphaFoldDB" id="A0AA41BY11"/>
<dbReference type="Proteomes" id="UP000705283">
    <property type="component" value="Unassembled WGS sequence"/>
</dbReference>
<reference evidence="1" key="3">
    <citation type="submission" date="2020-11" db="EMBL/GenBank/DDBJ databases">
        <authorList>
            <person name="Lee S.D."/>
        </authorList>
    </citation>
    <scope>NUCLEOTIDE SEQUENCE</scope>
    <source>
        <strain evidence="1">SAP-2</strain>
    </source>
</reference>
<gene>
    <name evidence="2" type="ORF">BS639_01920</name>
    <name evidence="1" type="ORF">ITX54_18450</name>
</gene>
<comment type="caution">
    <text evidence="1">The sequence shown here is derived from an EMBL/GenBank/DDBJ whole genome shotgun (WGS) entry which is preliminary data.</text>
</comment>
<dbReference type="GO" id="GO:0071468">
    <property type="term" value="P:cellular response to acidic pH"/>
    <property type="evidence" value="ECO:0007669"/>
    <property type="project" value="InterPro"/>
</dbReference>
<reference evidence="2 3" key="2">
    <citation type="journal article" date="2017" name="Int. J. Syst. Evol. Microbiol.">
        <title>Rouxiella badensis sp. nov. and Rouxiella silvae sp. nov. isolated from peat bog soil in Germany and emendation of the genus description.</title>
        <authorList>
            <person name="Le Fleche-Mateos A."/>
            <person name="Kugler J.H."/>
            <person name="Hansen S.H."/>
            <person name="Syldatk C."/>
            <person name="Hausmann R."/>
            <person name="Lomprez F."/>
            <person name="Vandenbogaert M."/>
            <person name="Manuguerra J.C."/>
            <person name="Grimont P.A."/>
        </authorList>
    </citation>
    <scope>NUCLEOTIDE SEQUENCE [LARGE SCALE GENOMIC DNA]</scope>
    <source>
        <strain evidence="2 3">213</strain>
    </source>
</reference>
<evidence type="ECO:0000313" key="4">
    <source>
        <dbReference type="Proteomes" id="UP000705283"/>
    </source>
</evidence>
<dbReference type="InterPro" id="IPR024753">
    <property type="entry name" value="AriR"/>
</dbReference>
<dbReference type="RefSeq" id="WP_055773657.1">
    <property type="nucleotide sequence ID" value="NZ_CBCSCF010000001.1"/>
</dbReference>
<reference evidence="1" key="4">
    <citation type="submission" date="2022-09" db="EMBL/GenBank/DDBJ databases">
        <title>Rouxiella aceris sp. nov., isolated from tree sap and emended description of the genus Rhouxiella.</title>
        <authorList>
            <person name="Kim I.S."/>
        </authorList>
    </citation>
    <scope>NUCLEOTIDE SEQUENCE</scope>
    <source>
        <strain evidence="1">SAP-2</strain>
    </source>
</reference>
<proteinExistence type="predicted"/>
<reference evidence="2" key="1">
    <citation type="submission" date="2016-12" db="EMBL/GenBank/DDBJ databases">
        <authorList>
            <person name="Le Fleche-Mateos A."/>
        </authorList>
    </citation>
    <scope>NUCLEOTIDE SEQUENCE</scope>
    <source>
        <strain evidence="2">213</strain>
    </source>
</reference>
<accession>A0AA41BY11</accession>
<sequence length="84" mass="9537">MFEISSTQLKLADHIHAVDPELLSDNDVIASICHELKQHQDAVSHKDILLCLIRKIEAEQDIDQQDTYLQALEYAVYNASDDEA</sequence>
<evidence type="ECO:0000313" key="1">
    <source>
        <dbReference type="EMBL" id="MBF6638652.1"/>
    </source>
</evidence>
<evidence type="ECO:0000313" key="3">
    <source>
        <dbReference type="Proteomes" id="UP000192722"/>
    </source>
</evidence>
<protein>
    <submittedName>
        <fullName evidence="1">Biofilm development protein AriR</fullName>
    </submittedName>
</protein>
<dbReference type="Proteomes" id="UP000192722">
    <property type="component" value="Unassembled WGS sequence"/>
</dbReference>
<evidence type="ECO:0000313" key="2">
    <source>
        <dbReference type="EMBL" id="ORJ22857.1"/>
    </source>
</evidence>
<organism evidence="1 4">
    <name type="scientific">Rouxiella silvae</name>
    <dbReference type="NCBI Taxonomy" id="1646373"/>
    <lineage>
        <taxon>Bacteria</taxon>
        <taxon>Pseudomonadati</taxon>
        <taxon>Pseudomonadota</taxon>
        <taxon>Gammaproteobacteria</taxon>
        <taxon>Enterobacterales</taxon>
        <taxon>Yersiniaceae</taxon>
        <taxon>Rouxiella</taxon>
    </lineage>
</organism>
<keyword evidence="3" id="KW-1185">Reference proteome</keyword>
<dbReference type="EMBL" id="MRWD01000003">
    <property type="protein sequence ID" value="ORJ22857.1"/>
    <property type="molecule type" value="Genomic_DNA"/>
</dbReference>
<dbReference type="EMBL" id="JADMKS010000008">
    <property type="protein sequence ID" value="MBF6638652.1"/>
    <property type="molecule type" value="Genomic_DNA"/>
</dbReference>
<dbReference type="Pfam" id="PF10798">
    <property type="entry name" value="YmgB"/>
    <property type="match status" value="1"/>
</dbReference>
<dbReference type="Gene3D" id="1.20.5.5260">
    <property type="match status" value="1"/>
</dbReference>